<feature type="transmembrane region" description="Helical" evidence="1">
    <location>
        <begin position="31"/>
        <end position="51"/>
    </location>
</feature>
<evidence type="ECO:0008006" key="4">
    <source>
        <dbReference type="Google" id="ProtNLM"/>
    </source>
</evidence>
<name>A0ABY8VJ86_9CORY</name>
<protein>
    <recommendedName>
        <fullName evidence="4">Secreted protein</fullName>
    </recommendedName>
</protein>
<keyword evidence="3" id="KW-1185">Reference proteome</keyword>
<evidence type="ECO:0000256" key="1">
    <source>
        <dbReference type="SAM" id="Phobius"/>
    </source>
</evidence>
<keyword evidence="1" id="KW-1133">Transmembrane helix</keyword>
<sequence>MIASRMIPAIWFRLVVLIGFVAFMIYQGMWIFGVITGLLIALTVWQLVYAYRERARERDL</sequence>
<reference evidence="2 3" key="1">
    <citation type="submission" date="2023-05" db="EMBL/GenBank/DDBJ databases">
        <title>Corynebacterium suedekumii sp. nov. and Corynebacterium breve sp. nov. isolated from raw cow's milk.</title>
        <authorList>
            <person name="Baer M.K."/>
            <person name="Mehl L."/>
            <person name="Hellmuth R."/>
            <person name="Marke G."/>
            <person name="Lipski A."/>
        </authorList>
    </citation>
    <scope>NUCLEOTIDE SEQUENCE [LARGE SCALE GENOMIC DNA]</scope>
    <source>
        <strain evidence="2 3">LM112</strain>
    </source>
</reference>
<dbReference type="RefSeq" id="WP_284874314.1">
    <property type="nucleotide sequence ID" value="NZ_CP126970.1"/>
</dbReference>
<evidence type="ECO:0000313" key="2">
    <source>
        <dbReference type="EMBL" id="WIM69720.1"/>
    </source>
</evidence>
<proteinExistence type="predicted"/>
<gene>
    <name evidence="2" type="ORF">QP029_10880</name>
</gene>
<keyword evidence="1" id="KW-0812">Transmembrane</keyword>
<dbReference type="Proteomes" id="UP001238805">
    <property type="component" value="Chromosome"/>
</dbReference>
<accession>A0ABY8VJ86</accession>
<organism evidence="2 3">
    <name type="scientific">Corynebacterium suedekumii</name>
    <dbReference type="NCBI Taxonomy" id="3049801"/>
    <lineage>
        <taxon>Bacteria</taxon>
        <taxon>Bacillati</taxon>
        <taxon>Actinomycetota</taxon>
        <taxon>Actinomycetes</taxon>
        <taxon>Mycobacteriales</taxon>
        <taxon>Corynebacteriaceae</taxon>
        <taxon>Corynebacterium</taxon>
    </lineage>
</organism>
<feature type="transmembrane region" description="Helical" evidence="1">
    <location>
        <begin position="7"/>
        <end position="25"/>
    </location>
</feature>
<keyword evidence="1" id="KW-0472">Membrane</keyword>
<dbReference type="EMBL" id="CP126970">
    <property type="protein sequence ID" value="WIM69720.1"/>
    <property type="molecule type" value="Genomic_DNA"/>
</dbReference>
<evidence type="ECO:0000313" key="3">
    <source>
        <dbReference type="Proteomes" id="UP001238805"/>
    </source>
</evidence>